<dbReference type="GO" id="GO:0005829">
    <property type="term" value="C:cytosol"/>
    <property type="evidence" value="ECO:0007669"/>
    <property type="project" value="TreeGrafter"/>
</dbReference>
<dbReference type="Pfam" id="PF00929">
    <property type="entry name" value="RNase_T"/>
    <property type="match status" value="1"/>
</dbReference>
<keyword evidence="4" id="KW-0808">Transferase</keyword>
<dbReference type="Gene3D" id="3.30.420.10">
    <property type="entry name" value="Ribonuclease H-like superfamily/Ribonuclease H"/>
    <property type="match status" value="1"/>
</dbReference>
<dbReference type="PANTHER" id="PTHR30231">
    <property type="entry name" value="DNA POLYMERASE III SUBUNIT EPSILON"/>
    <property type="match status" value="1"/>
</dbReference>
<reference evidence="4 5" key="1">
    <citation type="submission" date="2014-03" db="EMBL/GenBank/DDBJ databases">
        <title>Genomics of Bifidobacteria.</title>
        <authorList>
            <person name="Ventura M."/>
            <person name="Milani C."/>
            <person name="Lugli G.A."/>
        </authorList>
    </citation>
    <scope>NUCLEOTIDE SEQUENCE [LARGE SCALE GENOMIC DNA]</scope>
    <source>
        <strain evidence="4 5">LMG 21395</strain>
    </source>
</reference>
<keyword evidence="1" id="KW-0269">Exonuclease</keyword>
<dbReference type="GO" id="GO:0045004">
    <property type="term" value="P:DNA replication proofreading"/>
    <property type="evidence" value="ECO:0007669"/>
    <property type="project" value="TreeGrafter"/>
</dbReference>
<evidence type="ECO:0000259" key="3">
    <source>
        <dbReference type="SMART" id="SM00479"/>
    </source>
</evidence>
<dbReference type="Proteomes" id="UP000029003">
    <property type="component" value="Unassembled WGS sequence"/>
</dbReference>
<protein>
    <submittedName>
        <fullName evidence="4">DNA polymerase III alpha subunit</fullName>
        <ecNumber evidence="4">2.7.7.7</ecNumber>
    </submittedName>
</protein>
<dbReference type="SMART" id="SM00479">
    <property type="entry name" value="EXOIII"/>
    <property type="match status" value="1"/>
</dbReference>
<dbReference type="GO" id="GO:0008408">
    <property type="term" value="F:3'-5' exonuclease activity"/>
    <property type="evidence" value="ECO:0007669"/>
    <property type="project" value="TreeGrafter"/>
</dbReference>
<evidence type="ECO:0000313" key="5">
    <source>
        <dbReference type="Proteomes" id="UP000029003"/>
    </source>
</evidence>
<dbReference type="GO" id="GO:0003676">
    <property type="term" value="F:nucleic acid binding"/>
    <property type="evidence" value="ECO:0007669"/>
    <property type="project" value="InterPro"/>
</dbReference>
<organism evidence="4 5">
    <name type="scientific">Bifidobacterium thermacidophilum subsp. thermacidophilum</name>
    <dbReference type="NCBI Taxonomy" id="79262"/>
    <lineage>
        <taxon>Bacteria</taxon>
        <taxon>Bacillati</taxon>
        <taxon>Actinomycetota</taxon>
        <taxon>Actinomycetes</taxon>
        <taxon>Bifidobacteriales</taxon>
        <taxon>Bifidobacteriaceae</taxon>
        <taxon>Bifidobacterium</taxon>
    </lineage>
</organism>
<comment type="caution">
    <text evidence="4">The sequence shown here is derived from an EMBL/GenBank/DDBJ whole genome shotgun (WGS) entry which is preliminary data.</text>
</comment>
<dbReference type="CDD" id="cd06127">
    <property type="entry name" value="DEDDh"/>
    <property type="match status" value="1"/>
</dbReference>
<dbReference type="EMBL" id="JGZT01000006">
    <property type="protein sequence ID" value="KFJ02839.1"/>
    <property type="molecule type" value="Genomic_DNA"/>
</dbReference>
<feature type="region of interest" description="Disordered" evidence="2">
    <location>
        <begin position="1"/>
        <end position="21"/>
    </location>
</feature>
<name>A0A087E4Y8_9BIFI</name>
<dbReference type="SUPFAM" id="SSF53098">
    <property type="entry name" value="Ribonuclease H-like"/>
    <property type="match status" value="1"/>
</dbReference>
<evidence type="ECO:0000256" key="1">
    <source>
        <dbReference type="ARBA" id="ARBA00022839"/>
    </source>
</evidence>
<dbReference type="PANTHER" id="PTHR30231:SF41">
    <property type="entry name" value="DNA POLYMERASE III SUBUNIT EPSILON"/>
    <property type="match status" value="1"/>
</dbReference>
<dbReference type="FunFam" id="3.30.420.10:FF:000045">
    <property type="entry name" value="3'-5' exonuclease DinG"/>
    <property type="match status" value="1"/>
</dbReference>
<feature type="domain" description="Exonuclease" evidence="3">
    <location>
        <begin position="41"/>
        <end position="206"/>
    </location>
</feature>
<accession>A0A087E4Y8</accession>
<dbReference type="AlphaFoldDB" id="A0A087E4Y8"/>
<dbReference type="EC" id="2.7.7.7" evidence="4"/>
<keyword evidence="4" id="KW-0548">Nucleotidyltransferase</keyword>
<dbReference type="RefSeq" id="WP_029575672.1">
    <property type="nucleotide sequence ID" value="NZ_JGZT01000006.1"/>
</dbReference>
<evidence type="ECO:0000256" key="2">
    <source>
        <dbReference type="SAM" id="MobiDB-lite"/>
    </source>
</evidence>
<sequence>MSALGLRASHRHGRHAADRGMSTANPIEQLWSFVAAAGNADAVVFDTETTGIGDDARIIEIGALLIGDDAPIYEYDQLIQPPTRLPAGITELTGITESDLADQPDAGFVIPQFLTAIRPLPLIGHNVSFDIRMLNIEGGLLGCREVSNDSLDTMTMSRRMFPNAPSCSLQEVMRLLDINEIEEHRAISDARQTWQCFQQLKHMKDPVVLSDDEAEESRRRHAMTKRRRTNAYMRSSYLSNRNTTPVNPKPDGMVIDQFVSGVTVSGDTVHQDVLSRYGYDAWLWVTVSHGIIESGKNTGHPTLCVALDGVEIGRIPALQEERHRGQVPPQGAVMVAHIPNSKADRESGIYRLRLQMPAENSRED</sequence>
<dbReference type="InterPro" id="IPR036397">
    <property type="entry name" value="RNaseH_sf"/>
</dbReference>
<dbReference type="OrthoDB" id="190275at2"/>
<dbReference type="InterPro" id="IPR013520">
    <property type="entry name" value="Ribonucl_H"/>
</dbReference>
<dbReference type="InterPro" id="IPR012337">
    <property type="entry name" value="RNaseH-like_sf"/>
</dbReference>
<gene>
    <name evidence="4" type="ORF">THER5_1309</name>
</gene>
<evidence type="ECO:0000313" key="4">
    <source>
        <dbReference type="EMBL" id="KFJ02839.1"/>
    </source>
</evidence>
<keyword evidence="1" id="KW-0378">Hydrolase</keyword>
<dbReference type="GO" id="GO:0003887">
    <property type="term" value="F:DNA-directed DNA polymerase activity"/>
    <property type="evidence" value="ECO:0007669"/>
    <property type="project" value="UniProtKB-EC"/>
</dbReference>
<proteinExistence type="predicted"/>
<keyword evidence="1" id="KW-0540">Nuclease</keyword>